<feature type="chain" id="PRO_5046174174" evidence="1">
    <location>
        <begin position="33"/>
        <end position="173"/>
    </location>
</feature>
<feature type="signal peptide" evidence="1">
    <location>
        <begin position="1"/>
        <end position="32"/>
    </location>
</feature>
<gene>
    <name evidence="2" type="ORF">OHU17_34770</name>
</gene>
<dbReference type="EMBL" id="CP108057">
    <property type="protein sequence ID" value="WUO50595.1"/>
    <property type="molecule type" value="Genomic_DNA"/>
</dbReference>
<proteinExistence type="predicted"/>
<sequence length="173" mass="18395">MGTSVRKFVTATTASAVFAGGLIGLSATPASAGEVCDDAYKRKYTEISSQWHKVVASGVVDNRRGDASVRESITADISASLKGGIEGEIGGKLDLAAAEISSKLGVSVEASASISKGKSTMIVVPAHKRVTYKIGIKKRVYQVYVTHQFRSCHVSNYWAKVTVADSYTETWNS</sequence>
<evidence type="ECO:0000313" key="3">
    <source>
        <dbReference type="Proteomes" id="UP001432075"/>
    </source>
</evidence>
<evidence type="ECO:0000256" key="1">
    <source>
        <dbReference type="SAM" id="SignalP"/>
    </source>
</evidence>
<dbReference type="Proteomes" id="UP001432075">
    <property type="component" value="Chromosome"/>
</dbReference>
<keyword evidence="1" id="KW-0732">Signal</keyword>
<protein>
    <submittedName>
        <fullName evidence="2">Uncharacterized protein</fullName>
    </submittedName>
</protein>
<accession>A0ABZ1RVT3</accession>
<evidence type="ECO:0000313" key="2">
    <source>
        <dbReference type="EMBL" id="WUO50595.1"/>
    </source>
</evidence>
<dbReference type="RefSeq" id="WP_328777356.1">
    <property type="nucleotide sequence ID" value="NZ_CP108057.1"/>
</dbReference>
<organism evidence="2 3">
    <name type="scientific">Streptomyces goshikiensis</name>
    <dbReference type="NCBI Taxonomy" id="1942"/>
    <lineage>
        <taxon>Bacteria</taxon>
        <taxon>Bacillati</taxon>
        <taxon>Actinomycetota</taxon>
        <taxon>Actinomycetes</taxon>
        <taxon>Kitasatosporales</taxon>
        <taxon>Streptomycetaceae</taxon>
        <taxon>Streptomyces</taxon>
    </lineage>
</organism>
<keyword evidence="3" id="KW-1185">Reference proteome</keyword>
<reference evidence="2" key="1">
    <citation type="submission" date="2022-10" db="EMBL/GenBank/DDBJ databases">
        <title>The complete genomes of actinobacterial strains from the NBC collection.</title>
        <authorList>
            <person name="Joergensen T.S."/>
            <person name="Alvarez Arevalo M."/>
            <person name="Sterndorff E.B."/>
            <person name="Faurdal D."/>
            <person name="Vuksanovic O."/>
            <person name="Mourched A.-S."/>
            <person name="Charusanti P."/>
            <person name="Shaw S."/>
            <person name="Blin K."/>
            <person name="Weber T."/>
        </authorList>
    </citation>
    <scope>NUCLEOTIDE SEQUENCE</scope>
    <source>
        <strain evidence="2">NBC_00283</strain>
    </source>
</reference>
<name>A0ABZ1RVT3_9ACTN</name>